<organism evidence="1 2">
    <name type="scientific">Babesia caballi</name>
    <dbReference type="NCBI Taxonomy" id="5871"/>
    <lineage>
        <taxon>Eukaryota</taxon>
        <taxon>Sar</taxon>
        <taxon>Alveolata</taxon>
        <taxon>Apicomplexa</taxon>
        <taxon>Aconoidasida</taxon>
        <taxon>Piroplasmida</taxon>
        <taxon>Babesiidae</taxon>
        <taxon>Babesia</taxon>
    </lineage>
</organism>
<dbReference type="GeneID" id="94196998"/>
<name>A0AAV4M0U0_BABCB</name>
<evidence type="ECO:0000313" key="2">
    <source>
        <dbReference type="Proteomes" id="UP001497744"/>
    </source>
</evidence>
<protein>
    <submittedName>
        <fullName evidence="1">CBR-PQN-85 protein, variant</fullName>
    </submittedName>
</protein>
<proteinExistence type="predicted"/>
<sequence length="302" mass="32978">MAWSESSNTPHCAGRFYEDCESASENFLYRGRPQLPEESAAKTRILPKYTIFSELRRSFHCCFGARRSAESPPPLTDFDVFGGSLTAPAGVDVSKAFGSGRSQSSTAVCRKDNAGGRDRGKVCMAFQSKSHGLAQILWTIEPSKRNGNNEFTLSGARWVALAWVSRVANGETVTRSMLNDLLSDALRAKNSVEGLSKAAIKNFPGLQLAVGCPERRRSDPQEDISSFETVDHSMAIDSVVDALSDRSAPNMVSFAVLVKKNTCCHAVYLNNRGDTRDIVMLEVGVAGKHGNAKYTRIAAFRR</sequence>
<accession>A0AAV4M0U0</accession>
<dbReference type="AlphaFoldDB" id="A0AAV4M0U0"/>
<reference evidence="1 2" key="1">
    <citation type="submission" date="2021-06" db="EMBL/GenBank/DDBJ databases">
        <title>Genome sequence of Babesia caballi.</title>
        <authorList>
            <person name="Yamagishi J."/>
            <person name="Kidaka T."/>
            <person name="Ochi A."/>
        </authorList>
    </citation>
    <scope>NUCLEOTIDE SEQUENCE [LARGE SCALE GENOMIC DNA]</scope>
    <source>
        <strain evidence="1">USDA-D6B2</strain>
    </source>
</reference>
<dbReference type="Proteomes" id="UP001497744">
    <property type="component" value="Unassembled WGS sequence"/>
</dbReference>
<dbReference type="RefSeq" id="XP_067717586.1">
    <property type="nucleotide sequence ID" value="XM_067861485.1"/>
</dbReference>
<dbReference type="EMBL" id="BPLF01000005">
    <property type="protein sequence ID" value="GIX65517.1"/>
    <property type="molecule type" value="Genomic_DNA"/>
</dbReference>
<gene>
    <name evidence="1" type="ORF">BcabD6B2_49520</name>
</gene>
<comment type="caution">
    <text evidence="1">The sequence shown here is derived from an EMBL/GenBank/DDBJ whole genome shotgun (WGS) entry which is preliminary data.</text>
</comment>
<evidence type="ECO:0000313" key="1">
    <source>
        <dbReference type="EMBL" id="GIX65517.1"/>
    </source>
</evidence>
<keyword evidence="2" id="KW-1185">Reference proteome</keyword>